<dbReference type="PANTHER" id="PTHR34371">
    <property type="entry name" value="OS01G0551000 PROTEIN"/>
    <property type="match status" value="1"/>
</dbReference>
<feature type="region of interest" description="Disordered" evidence="1">
    <location>
        <begin position="131"/>
        <end position="157"/>
    </location>
</feature>
<gene>
    <name evidence="2" type="ORF">MIMGU_mgv1a019998mg</name>
</gene>
<dbReference type="OrthoDB" id="1934555at2759"/>
<evidence type="ECO:0000313" key="3">
    <source>
        <dbReference type="Proteomes" id="UP000030748"/>
    </source>
</evidence>
<feature type="compositionally biased region" description="Low complexity" evidence="1">
    <location>
        <begin position="190"/>
        <end position="203"/>
    </location>
</feature>
<dbReference type="PhylomeDB" id="A0A022QY17"/>
<sequence length="231" mass="25077">MGEENEKEPRTLKLPISAAATLLSFMDSPEHASGTATPPLASVPFKWEELPGKPRPCSHNLARPEPKSLELPPMMLMSRTPSPTSVLDGRPKCSSFRFFMDGHDSFLLHSATSTPGDGGDDDTTLEYGLMFGSSSNNNNKKKSSSRRYGLFGNKDKGGKKEFNGGISGFSPFSTTTTSSCESDEMRRNGSFSSVPLPKSSSSPLTWATICSGFKQVIQWKSSKKSNKQGQH</sequence>
<dbReference type="OMA" id="VWTSICE"/>
<keyword evidence="3" id="KW-1185">Reference proteome</keyword>
<dbReference type="PANTHER" id="PTHR34371:SF2">
    <property type="entry name" value="DUF688 FAMILY PROTEIN"/>
    <property type="match status" value="1"/>
</dbReference>
<organism evidence="2 3">
    <name type="scientific">Erythranthe guttata</name>
    <name type="common">Yellow monkey flower</name>
    <name type="synonym">Mimulus guttatus</name>
    <dbReference type="NCBI Taxonomy" id="4155"/>
    <lineage>
        <taxon>Eukaryota</taxon>
        <taxon>Viridiplantae</taxon>
        <taxon>Streptophyta</taxon>
        <taxon>Embryophyta</taxon>
        <taxon>Tracheophyta</taxon>
        <taxon>Spermatophyta</taxon>
        <taxon>Magnoliopsida</taxon>
        <taxon>eudicotyledons</taxon>
        <taxon>Gunneridae</taxon>
        <taxon>Pentapetalae</taxon>
        <taxon>asterids</taxon>
        <taxon>lamiids</taxon>
        <taxon>Lamiales</taxon>
        <taxon>Phrymaceae</taxon>
        <taxon>Erythranthe</taxon>
    </lineage>
</organism>
<dbReference type="Proteomes" id="UP000030748">
    <property type="component" value="Unassembled WGS sequence"/>
</dbReference>
<proteinExistence type="predicted"/>
<evidence type="ECO:0000313" key="2">
    <source>
        <dbReference type="EMBL" id="EYU32263.1"/>
    </source>
</evidence>
<accession>A0A022QY17</accession>
<dbReference type="AlphaFoldDB" id="A0A022QY17"/>
<dbReference type="KEGG" id="egt:105963928"/>
<evidence type="ECO:0000256" key="1">
    <source>
        <dbReference type="SAM" id="MobiDB-lite"/>
    </source>
</evidence>
<reference evidence="2 3" key="1">
    <citation type="journal article" date="2013" name="Proc. Natl. Acad. Sci. U.S.A.">
        <title>Fine-scale variation in meiotic recombination in Mimulus inferred from population shotgun sequencing.</title>
        <authorList>
            <person name="Hellsten U."/>
            <person name="Wright K.M."/>
            <person name="Jenkins J."/>
            <person name="Shu S."/>
            <person name="Yuan Y."/>
            <person name="Wessler S.R."/>
            <person name="Schmutz J."/>
            <person name="Willis J.H."/>
            <person name="Rokhsar D.S."/>
        </authorList>
    </citation>
    <scope>NUCLEOTIDE SEQUENCE [LARGE SCALE GENOMIC DNA]</scope>
    <source>
        <strain evidence="3">cv. DUN x IM62</strain>
    </source>
</reference>
<feature type="region of interest" description="Disordered" evidence="1">
    <location>
        <begin position="172"/>
        <end position="203"/>
    </location>
</feature>
<feature type="region of interest" description="Disordered" evidence="1">
    <location>
        <begin position="53"/>
        <end position="87"/>
    </location>
</feature>
<name>A0A022QY17_ERYGU</name>
<protein>
    <submittedName>
        <fullName evidence="2">Uncharacterized protein</fullName>
    </submittedName>
</protein>
<dbReference type="EMBL" id="KI630880">
    <property type="protein sequence ID" value="EYU32263.1"/>
    <property type="molecule type" value="Genomic_DNA"/>
</dbReference>